<proteinExistence type="predicted"/>
<sequence>MINELSPHTLEAATKHLPFSPEIDIKRVDCIDESGQSTLVFDLFMADEVIRAFERVTDEGHLVRIEESAIVGANKTPLHPDDLAFVRELINRRFFYDLQALEAGFYRWRMWKTDSDW</sequence>
<evidence type="ECO:0000313" key="1">
    <source>
        <dbReference type="EMBL" id="EJC80664.1"/>
    </source>
</evidence>
<accession>J0KSU7</accession>
<dbReference type="EMBL" id="JH719395">
    <property type="protein sequence ID" value="EJC80664.1"/>
    <property type="molecule type" value="Genomic_DNA"/>
</dbReference>
<protein>
    <submittedName>
        <fullName evidence="1">Uncharacterized protein</fullName>
    </submittedName>
</protein>
<gene>
    <name evidence="1" type="ORF">Rleg4DRAFT_2299</name>
</gene>
<dbReference type="AlphaFoldDB" id="J0KSU7"/>
<reference evidence="1 2" key="1">
    <citation type="submission" date="2012-02" db="EMBL/GenBank/DDBJ databases">
        <title>Improved High-Quality Draft Sequence of Rhizobium leguminosarum bv. trifolii WSM2297.</title>
        <authorList>
            <consortium name="US DOE Joint Genome Institute"/>
            <person name="Lucas S."/>
            <person name="Han J."/>
            <person name="Lapidus A."/>
            <person name="Cheng J.-F."/>
            <person name="Goodwin L."/>
            <person name="Pitluck S."/>
            <person name="Peters L."/>
            <person name="Ovchinnikova G."/>
            <person name="Zhang X."/>
            <person name="Detter J.C."/>
            <person name="Han C."/>
            <person name="Tapia R."/>
            <person name="Land M."/>
            <person name="Hauser L."/>
            <person name="Kyrpides N."/>
            <person name="Ivanova N."/>
            <person name="Pagani I."/>
            <person name="Brau L."/>
            <person name="Yates R."/>
            <person name="O'Hara G."/>
            <person name="Rui T."/>
            <person name="Howieson J."/>
            <person name="Reeve W."/>
            <person name="Woyke T."/>
        </authorList>
    </citation>
    <scope>NUCLEOTIDE SEQUENCE [LARGE SCALE GENOMIC DNA]</scope>
    <source>
        <strain evidence="1 2">WSM2297</strain>
    </source>
</reference>
<evidence type="ECO:0000313" key="2">
    <source>
        <dbReference type="Proteomes" id="UP000005732"/>
    </source>
</evidence>
<dbReference type="RefSeq" id="WP_003581380.1">
    <property type="nucleotide sequence ID" value="NZ_JH719395.1"/>
</dbReference>
<dbReference type="HOGENOM" id="CLU_2082967_0_0_5"/>
<name>J0KSU7_RHILT</name>
<dbReference type="Proteomes" id="UP000005732">
    <property type="component" value="Unassembled WGS sequence"/>
</dbReference>
<organism evidence="1 2">
    <name type="scientific">Rhizobium leguminosarum bv. trifolii WSM2297</name>
    <dbReference type="NCBI Taxonomy" id="754762"/>
    <lineage>
        <taxon>Bacteria</taxon>
        <taxon>Pseudomonadati</taxon>
        <taxon>Pseudomonadota</taxon>
        <taxon>Alphaproteobacteria</taxon>
        <taxon>Hyphomicrobiales</taxon>
        <taxon>Rhizobiaceae</taxon>
        <taxon>Rhizobium/Agrobacterium group</taxon>
        <taxon>Rhizobium</taxon>
    </lineage>
</organism>